<evidence type="ECO:0000313" key="3">
    <source>
        <dbReference type="EMBL" id="MPN05071.1"/>
    </source>
</evidence>
<organism evidence="3">
    <name type="scientific">bioreactor metagenome</name>
    <dbReference type="NCBI Taxonomy" id="1076179"/>
    <lineage>
        <taxon>unclassified sequences</taxon>
        <taxon>metagenomes</taxon>
        <taxon>ecological metagenomes</taxon>
    </lineage>
</organism>
<dbReference type="Pfam" id="PF19493">
    <property type="entry name" value="Trypco1"/>
    <property type="match status" value="1"/>
</dbReference>
<gene>
    <name evidence="3" type="ORF">SDC9_152321</name>
</gene>
<sequence>MNLKSIIDKNKNDDTDEDQKPEKEPAKVRPLLAELGHIPGTGTIKMTLVSAKAVEEKSISSINNAMILIKEFSKLVGDSVEEIPLEHGLSQVQLDFNILLTTDGKAILTKSEKEKSLKVTLTWKRDEKNKEEEKY</sequence>
<name>A0A645ESR1_9ZZZZ</name>
<feature type="region of interest" description="Disordered" evidence="1">
    <location>
        <begin position="1"/>
        <end position="27"/>
    </location>
</feature>
<feature type="domain" description="Trypsin-co-occurring" evidence="2">
    <location>
        <begin position="51"/>
        <end position="125"/>
    </location>
</feature>
<dbReference type="NCBIfam" id="NF041216">
    <property type="entry name" value="CU044_2847_fam"/>
    <property type="match status" value="1"/>
</dbReference>
<proteinExistence type="predicted"/>
<dbReference type="InterPro" id="IPR045794">
    <property type="entry name" value="Trypco1"/>
</dbReference>
<evidence type="ECO:0000256" key="1">
    <source>
        <dbReference type="SAM" id="MobiDB-lite"/>
    </source>
</evidence>
<dbReference type="EMBL" id="VSSQ01050982">
    <property type="protein sequence ID" value="MPN05071.1"/>
    <property type="molecule type" value="Genomic_DNA"/>
</dbReference>
<comment type="caution">
    <text evidence="3">The sequence shown here is derived from an EMBL/GenBank/DDBJ whole genome shotgun (WGS) entry which is preliminary data.</text>
</comment>
<reference evidence="3" key="1">
    <citation type="submission" date="2019-08" db="EMBL/GenBank/DDBJ databases">
        <authorList>
            <person name="Kucharzyk K."/>
            <person name="Murdoch R.W."/>
            <person name="Higgins S."/>
            <person name="Loffler F."/>
        </authorList>
    </citation>
    <scope>NUCLEOTIDE SEQUENCE</scope>
</reference>
<dbReference type="AlphaFoldDB" id="A0A645ESR1"/>
<accession>A0A645ESR1</accession>
<protein>
    <recommendedName>
        <fullName evidence="2">Trypsin-co-occurring domain-containing protein</fullName>
    </recommendedName>
</protein>
<evidence type="ECO:0000259" key="2">
    <source>
        <dbReference type="Pfam" id="PF19493"/>
    </source>
</evidence>